<dbReference type="Proteomes" id="UP000187429">
    <property type="component" value="Unassembled WGS sequence"/>
</dbReference>
<name>A0A1R1Y0H0_9FUNG</name>
<keyword evidence="3 5" id="KW-1133">Transmembrane helix</keyword>
<keyword evidence="4 5" id="KW-0472">Membrane</keyword>
<dbReference type="InterPro" id="IPR051617">
    <property type="entry name" value="UNC-93-like_regulator"/>
</dbReference>
<evidence type="ECO:0000256" key="3">
    <source>
        <dbReference type="ARBA" id="ARBA00022989"/>
    </source>
</evidence>
<feature type="transmembrane region" description="Helical" evidence="5">
    <location>
        <begin position="403"/>
        <end position="420"/>
    </location>
</feature>
<evidence type="ECO:0000256" key="5">
    <source>
        <dbReference type="SAM" id="Phobius"/>
    </source>
</evidence>
<keyword evidence="2 5" id="KW-0812">Transmembrane</keyword>
<evidence type="ECO:0000313" key="6">
    <source>
        <dbReference type="EMBL" id="OMJ20365.1"/>
    </source>
</evidence>
<dbReference type="PANTHER" id="PTHR23294:SF59">
    <property type="entry name" value="UNC93-LIKE PROTEIN C922.05C"/>
    <property type="match status" value="1"/>
</dbReference>
<feature type="transmembrane region" description="Helical" evidence="5">
    <location>
        <begin position="290"/>
        <end position="309"/>
    </location>
</feature>
<protein>
    <submittedName>
        <fullName evidence="6">UNC93-like protein 2</fullName>
    </submittedName>
</protein>
<dbReference type="OrthoDB" id="196103at2759"/>
<feature type="transmembrane region" description="Helical" evidence="5">
    <location>
        <begin position="171"/>
        <end position="189"/>
    </location>
</feature>
<evidence type="ECO:0000256" key="4">
    <source>
        <dbReference type="ARBA" id="ARBA00023136"/>
    </source>
</evidence>
<feature type="transmembrane region" description="Helical" evidence="5">
    <location>
        <begin position="52"/>
        <end position="71"/>
    </location>
</feature>
<keyword evidence="7" id="KW-1185">Reference proteome</keyword>
<dbReference type="AlphaFoldDB" id="A0A1R1Y0H0"/>
<feature type="transmembrane region" description="Helical" evidence="5">
    <location>
        <begin position="220"/>
        <end position="239"/>
    </location>
</feature>
<dbReference type="GO" id="GO:0016020">
    <property type="term" value="C:membrane"/>
    <property type="evidence" value="ECO:0007669"/>
    <property type="project" value="UniProtKB-SubCell"/>
</dbReference>
<dbReference type="InterPro" id="IPR010291">
    <property type="entry name" value="Ion_channel_UNC-93"/>
</dbReference>
<dbReference type="SUPFAM" id="SSF103473">
    <property type="entry name" value="MFS general substrate transporter"/>
    <property type="match status" value="1"/>
</dbReference>
<comment type="caution">
    <text evidence="6">The sequence shown here is derived from an EMBL/GenBank/DDBJ whole genome shotgun (WGS) entry which is preliminary data.</text>
</comment>
<feature type="transmembrane region" description="Helical" evidence="5">
    <location>
        <begin position="100"/>
        <end position="119"/>
    </location>
</feature>
<feature type="transmembrane region" description="Helical" evidence="5">
    <location>
        <begin position="335"/>
        <end position="361"/>
    </location>
</feature>
<sequence length="448" mass="49848">MFKHIKILKRSIVQVIVISFILFSTSGIYGVLLSVGGGGQIDSRTASISNAVLYAFYSVFGIIGGGALNLFNFKTILFFCASTYSIYTGSFIHYNNTKSQFFTIFSGALLGIGSGILWTSQGMMLTSYSLENEKGKFISIFFSITSLGGVLGSLIPLLFGLENTPLKNEGYLALVLVQSFGALLCFLIVSPKNVNRSDGSKVETEIVFSVKSEIVQLLRLFKNVKLIMLIPLIFASSFYNPYLFNHFNLTNFDSESRGFNSLLLSLSGIIGSITFPKLLDIKVRRKKRAYISSILIFLLMNILWLMIFIQQSKFNNLKKSDSFTLYNFKKTGLKYIYPCFIFCFFGFVDSSLQTYICWLVGSFSNNSSVLSRYFGFTRFVQGIVMSIAFSVDGAKIESNRLLIANWILAVSTLPSIIYISSTTTNSVEKFESDLETTSNVADSLATTL</sequence>
<proteinExistence type="predicted"/>
<dbReference type="PANTHER" id="PTHR23294">
    <property type="entry name" value="ET TRANSLATION PRODUCT-RELATED"/>
    <property type="match status" value="1"/>
</dbReference>
<accession>A0A1R1Y0H0</accession>
<evidence type="ECO:0000256" key="2">
    <source>
        <dbReference type="ARBA" id="ARBA00022692"/>
    </source>
</evidence>
<dbReference type="Gene3D" id="1.20.1250.20">
    <property type="entry name" value="MFS general substrate transporter like domains"/>
    <property type="match status" value="1"/>
</dbReference>
<feature type="transmembrane region" description="Helical" evidence="5">
    <location>
        <begin position="259"/>
        <end position="278"/>
    </location>
</feature>
<feature type="transmembrane region" description="Helical" evidence="5">
    <location>
        <begin position="140"/>
        <end position="159"/>
    </location>
</feature>
<comment type="subcellular location">
    <subcellularLocation>
        <location evidence="1">Membrane</location>
        <topology evidence="1">Multi-pass membrane protein</topology>
    </subcellularLocation>
</comment>
<dbReference type="InterPro" id="IPR036259">
    <property type="entry name" value="MFS_trans_sf"/>
</dbReference>
<evidence type="ECO:0000256" key="1">
    <source>
        <dbReference type="ARBA" id="ARBA00004141"/>
    </source>
</evidence>
<gene>
    <name evidence="6" type="ORF">AYI69_g6245</name>
</gene>
<dbReference type="EMBL" id="LSSM01002774">
    <property type="protein sequence ID" value="OMJ20365.1"/>
    <property type="molecule type" value="Genomic_DNA"/>
</dbReference>
<feature type="transmembrane region" description="Helical" evidence="5">
    <location>
        <begin position="12"/>
        <end position="32"/>
    </location>
</feature>
<feature type="transmembrane region" description="Helical" evidence="5">
    <location>
        <begin position="373"/>
        <end position="391"/>
    </location>
</feature>
<dbReference type="Pfam" id="PF05978">
    <property type="entry name" value="UNC-93"/>
    <property type="match status" value="1"/>
</dbReference>
<feature type="transmembrane region" description="Helical" evidence="5">
    <location>
        <begin position="76"/>
        <end position="94"/>
    </location>
</feature>
<reference evidence="7" key="1">
    <citation type="submission" date="2017-01" db="EMBL/GenBank/DDBJ databases">
        <authorList>
            <person name="Wang Y."/>
            <person name="White M."/>
            <person name="Kvist S."/>
            <person name="Moncalvo J.-M."/>
        </authorList>
    </citation>
    <scope>NUCLEOTIDE SEQUENCE [LARGE SCALE GENOMIC DNA]</scope>
    <source>
        <strain evidence="7">ID-206-W2</strain>
    </source>
</reference>
<evidence type="ECO:0000313" key="7">
    <source>
        <dbReference type="Proteomes" id="UP000187429"/>
    </source>
</evidence>
<organism evidence="6 7">
    <name type="scientific">Smittium culicis</name>
    <dbReference type="NCBI Taxonomy" id="133412"/>
    <lineage>
        <taxon>Eukaryota</taxon>
        <taxon>Fungi</taxon>
        <taxon>Fungi incertae sedis</taxon>
        <taxon>Zoopagomycota</taxon>
        <taxon>Kickxellomycotina</taxon>
        <taxon>Harpellomycetes</taxon>
        <taxon>Harpellales</taxon>
        <taxon>Legeriomycetaceae</taxon>
        <taxon>Smittium</taxon>
    </lineage>
</organism>